<evidence type="ECO:0000313" key="11">
    <source>
        <dbReference type="EMBL" id="SEG61299.1"/>
    </source>
</evidence>
<dbReference type="Gene3D" id="1.10.150.870">
    <property type="match status" value="1"/>
</dbReference>
<dbReference type="InterPro" id="IPR029460">
    <property type="entry name" value="DNAPol_HHH"/>
</dbReference>
<dbReference type="SUPFAM" id="SSF50249">
    <property type="entry name" value="Nucleic acid-binding proteins"/>
    <property type="match status" value="1"/>
</dbReference>
<dbReference type="InterPro" id="IPR012340">
    <property type="entry name" value="NA-bd_OB-fold"/>
</dbReference>
<dbReference type="Pfam" id="PF01336">
    <property type="entry name" value="tRNA_anti-codon"/>
    <property type="match status" value="1"/>
</dbReference>
<evidence type="ECO:0000256" key="5">
    <source>
        <dbReference type="ARBA" id="ARBA00022679"/>
    </source>
</evidence>
<dbReference type="Pfam" id="PF20914">
    <property type="entry name" value="DNA_pol_IIIA_C"/>
    <property type="match status" value="1"/>
</dbReference>
<dbReference type="RefSeq" id="WP_103881840.1">
    <property type="nucleotide sequence ID" value="NZ_FNVG01000023.1"/>
</dbReference>
<dbReference type="InterPro" id="IPR016195">
    <property type="entry name" value="Pol/histidinol_Pase-like"/>
</dbReference>
<dbReference type="InterPro" id="IPR041931">
    <property type="entry name" value="DNA_pol3_alpha_thumb_dom"/>
</dbReference>
<evidence type="ECO:0000256" key="3">
    <source>
        <dbReference type="ARBA" id="ARBA00019114"/>
    </source>
</evidence>
<dbReference type="Pfam" id="PF07733">
    <property type="entry name" value="DNA_pol3_alpha"/>
    <property type="match status" value="1"/>
</dbReference>
<evidence type="ECO:0000256" key="6">
    <source>
        <dbReference type="ARBA" id="ARBA00022695"/>
    </source>
</evidence>
<dbReference type="FunFam" id="1.10.10.1600:FF:000001">
    <property type="entry name" value="DNA polymerase III subunit alpha"/>
    <property type="match status" value="1"/>
</dbReference>
<dbReference type="Pfam" id="PF14579">
    <property type="entry name" value="HHH_6"/>
    <property type="match status" value="1"/>
</dbReference>
<dbReference type="PANTHER" id="PTHR32294">
    <property type="entry name" value="DNA POLYMERASE III SUBUNIT ALPHA"/>
    <property type="match status" value="1"/>
</dbReference>
<proteinExistence type="predicted"/>
<evidence type="ECO:0000256" key="4">
    <source>
        <dbReference type="ARBA" id="ARBA00022490"/>
    </source>
</evidence>
<dbReference type="InterPro" id="IPR004013">
    <property type="entry name" value="PHP_dom"/>
</dbReference>
<evidence type="ECO:0000256" key="9">
    <source>
        <dbReference type="ARBA" id="ARBA00049244"/>
    </source>
</evidence>
<keyword evidence="6" id="KW-0548">Nucleotidyltransferase</keyword>
<gene>
    <name evidence="11" type="ORF">SAMN04488244_12332</name>
</gene>
<feature type="domain" description="Polymerase/histidinol phosphatase N-terminal" evidence="10">
    <location>
        <begin position="7"/>
        <end position="74"/>
    </location>
</feature>
<dbReference type="GO" id="GO:0003887">
    <property type="term" value="F:DNA-directed DNA polymerase activity"/>
    <property type="evidence" value="ECO:0007669"/>
    <property type="project" value="UniProtKB-KW"/>
</dbReference>
<accession>A0A1H6BKR2</accession>
<dbReference type="NCBIfam" id="NF004226">
    <property type="entry name" value="PRK05673.1"/>
    <property type="match status" value="1"/>
</dbReference>
<dbReference type="EMBL" id="FNVG01000023">
    <property type="protein sequence ID" value="SEG61299.1"/>
    <property type="molecule type" value="Genomic_DNA"/>
</dbReference>
<evidence type="ECO:0000259" key="10">
    <source>
        <dbReference type="SMART" id="SM00481"/>
    </source>
</evidence>
<dbReference type="Proteomes" id="UP000236721">
    <property type="component" value="Unassembled WGS sequence"/>
</dbReference>
<dbReference type="InterPro" id="IPR004805">
    <property type="entry name" value="DnaE2/DnaE/PolC"/>
</dbReference>
<dbReference type="SUPFAM" id="SSF89550">
    <property type="entry name" value="PHP domain-like"/>
    <property type="match status" value="1"/>
</dbReference>
<dbReference type="CDD" id="cd07433">
    <property type="entry name" value="PHP_PolIIIA_DnaE1"/>
    <property type="match status" value="1"/>
</dbReference>
<dbReference type="FunFam" id="2.40.50.140:FF:000106">
    <property type="entry name" value="DNA polymerase III subunit alpha"/>
    <property type="match status" value="1"/>
</dbReference>
<dbReference type="OrthoDB" id="9803237at2"/>
<evidence type="ECO:0000256" key="7">
    <source>
        <dbReference type="ARBA" id="ARBA00022705"/>
    </source>
</evidence>
<dbReference type="Gene3D" id="1.10.10.1600">
    <property type="entry name" value="Bacterial DNA polymerase III alpha subunit, thumb domain"/>
    <property type="match status" value="1"/>
</dbReference>
<dbReference type="InterPro" id="IPR049821">
    <property type="entry name" value="PolIIIA_DnaE1_PHP"/>
</dbReference>
<dbReference type="InterPro" id="IPR003141">
    <property type="entry name" value="Pol/His_phosphatase_N"/>
</dbReference>
<comment type="subcellular location">
    <subcellularLocation>
        <location evidence="1">Cytoplasm</location>
    </subcellularLocation>
</comment>
<sequence length="1159" mass="129983">MSDPKFIHLRVHSDFSMVDGLSKVPPLVKKVAEMGMPAMALTDFTNLCGLVKFYGNAHSAGVKPIIGADFAVQSEEFGEELTRITVLAADNKGYNNLTLLISKAYLRGHVQHQPVIDKTWLADLSEGLIILSGAKDGEVGKALLKGNSTLARQCAQFYHTHFPDRFYIELIRTGRADEESYLHFAVELAEELALPVVATNEVVFVDKELFEAHEIRVAIHDGYTMDDPRRPKKYSEQQYLRSEAEMCELFADIPEALQNSVEIAKRCNVTVRLGEYFLPAFPTEGMKETDFLVMKSQEGLEDRLEFLFPDEQVRAERRPEYDERLQIELDVINQMGFPGYFLIVMEFIQWSKDNAIPVGPGRGSGAGSLVAYALKITDLDPLEYDLLFERFLNPERVSMPDFDVDFCMDKRDQVIDHVAEMYGRDAVSQIITFGTMAAKAVIRDVGRVLGHPFGFVDRISKLIPPDPGMTLEKAFKAEPALPQLYDADDEVRDLIDMCRILEGCTRNAGKHAGGVVISPTTITDFAPIYADSEGHFPVTQFDKNDVETAGLVKFDFLGLRTLTIIDWALGLINPRLERDGKAPVRIESIPLDDTASFQLLQNSETTAVFQLESRGMKELIKRLQPDCFEDIIALVALFRPGPLQSGMVDNFIDRKHGREAISYPDETWQHESLKETLDPTYGIILYQEQVMQIAQILAGYTLGGADMLRRAMGKKKPEEMAKQRAVFEEGAINNGVDGELAMKIFDLVEKFAGYGFNKSHSAAYALVSYQTLWLKTHYPAEFMAAVMTADMDNTEKVVGLVDECFRMKLKVLPPDINAGLYRFNVNEEGAIVYGIGAIKGVGEGPIDAIIEARNKDGYFRDLFDFCARIDLKKVNKRVIEKLIMAGALDRLGPHRAALMASLNDAVKAASQHHQAEAFGQADMFGVLTDAPEEVEHKYTQVPAWPEKVWLEGERETLGLYLTGHPINAYLKELTKYTSCRLKDATPTRRDQSLTVAGLVIAARVMTTKRGTRIGIMTLDDRSGRMEVMLFSDALDKYAELLEKDKIVVVSGQVSFDDFNGGLKMSAREVLDLGSAREKFTRGLSISLLEQQIDERFYQRFTEILTPHKAGTVPVNIYYQRADARAKLTLGTEWRVTPNDALLEELQQLLGKDQVELEFN</sequence>
<dbReference type="InterPro" id="IPR048472">
    <property type="entry name" value="DNA_pol_IIIA_C"/>
</dbReference>
<dbReference type="NCBIfam" id="TIGR00594">
    <property type="entry name" value="polc"/>
    <property type="match status" value="1"/>
</dbReference>
<evidence type="ECO:0000256" key="2">
    <source>
        <dbReference type="ARBA" id="ARBA00012417"/>
    </source>
</evidence>
<keyword evidence="5" id="KW-0808">Transferase</keyword>
<dbReference type="GO" id="GO:0005737">
    <property type="term" value="C:cytoplasm"/>
    <property type="evidence" value="ECO:0007669"/>
    <property type="project" value="UniProtKB-SubCell"/>
</dbReference>
<comment type="catalytic activity">
    <reaction evidence="9">
        <text>DNA(n) + a 2'-deoxyribonucleoside 5'-triphosphate = DNA(n+1) + diphosphate</text>
        <dbReference type="Rhea" id="RHEA:22508"/>
        <dbReference type="Rhea" id="RHEA-COMP:17339"/>
        <dbReference type="Rhea" id="RHEA-COMP:17340"/>
        <dbReference type="ChEBI" id="CHEBI:33019"/>
        <dbReference type="ChEBI" id="CHEBI:61560"/>
        <dbReference type="ChEBI" id="CHEBI:173112"/>
        <dbReference type="EC" id="2.7.7.7"/>
    </reaction>
</comment>
<keyword evidence="4" id="KW-0963">Cytoplasm</keyword>
<protein>
    <recommendedName>
        <fullName evidence="3">DNA polymerase III subunit alpha</fullName>
        <ecNumber evidence="2">2.7.7.7</ecNumber>
    </recommendedName>
</protein>
<dbReference type="GO" id="GO:0003676">
    <property type="term" value="F:nucleic acid binding"/>
    <property type="evidence" value="ECO:0007669"/>
    <property type="project" value="InterPro"/>
</dbReference>
<dbReference type="Gene3D" id="3.20.20.140">
    <property type="entry name" value="Metal-dependent hydrolases"/>
    <property type="match status" value="1"/>
</dbReference>
<dbReference type="Pfam" id="PF17657">
    <property type="entry name" value="DNA_pol3_finger"/>
    <property type="match status" value="1"/>
</dbReference>
<keyword evidence="8" id="KW-0239">DNA-directed DNA polymerase</keyword>
<reference evidence="12" key="1">
    <citation type="submission" date="2016-10" db="EMBL/GenBank/DDBJ databases">
        <authorList>
            <person name="Varghese N."/>
            <person name="Submissions S."/>
        </authorList>
    </citation>
    <scope>NUCLEOTIDE SEQUENCE [LARGE SCALE GENOMIC DNA]</scope>
    <source>
        <strain evidence="12">CGMCC 1.7062</strain>
    </source>
</reference>
<evidence type="ECO:0000313" key="12">
    <source>
        <dbReference type="Proteomes" id="UP000236721"/>
    </source>
</evidence>
<dbReference type="SMART" id="SM00481">
    <property type="entry name" value="POLIIIAc"/>
    <property type="match status" value="1"/>
</dbReference>
<dbReference type="GO" id="GO:0008408">
    <property type="term" value="F:3'-5' exonuclease activity"/>
    <property type="evidence" value="ECO:0007669"/>
    <property type="project" value="InterPro"/>
</dbReference>
<dbReference type="Gene3D" id="2.40.50.140">
    <property type="entry name" value="Nucleic acid-binding proteins"/>
    <property type="match status" value="1"/>
</dbReference>
<dbReference type="InterPro" id="IPR040982">
    <property type="entry name" value="DNA_pol3_finger"/>
</dbReference>
<dbReference type="Pfam" id="PF02811">
    <property type="entry name" value="PHP"/>
    <property type="match status" value="1"/>
</dbReference>
<evidence type="ECO:0000256" key="1">
    <source>
        <dbReference type="ARBA" id="ARBA00004496"/>
    </source>
</evidence>
<keyword evidence="12" id="KW-1185">Reference proteome</keyword>
<evidence type="ECO:0000256" key="8">
    <source>
        <dbReference type="ARBA" id="ARBA00022932"/>
    </source>
</evidence>
<dbReference type="PANTHER" id="PTHR32294:SF0">
    <property type="entry name" value="DNA POLYMERASE III SUBUNIT ALPHA"/>
    <property type="match status" value="1"/>
</dbReference>
<dbReference type="EC" id="2.7.7.7" evidence="2"/>
<keyword evidence="7" id="KW-0235">DNA replication</keyword>
<dbReference type="FunFam" id="1.10.150.870:FF:000001">
    <property type="entry name" value="DNA polymerase III subunit alpha"/>
    <property type="match status" value="1"/>
</dbReference>
<dbReference type="AlphaFoldDB" id="A0A1H6BKR2"/>
<dbReference type="GO" id="GO:0006260">
    <property type="term" value="P:DNA replication"/>
    <property type="evidence" value="ECO:0007669"/>
    <property type="project" value="UniProtKB-KW"/>
</dbReference>
<dbReference type="InterPro" id="IPR011708">
    <property type="entry name" value="DNA_pol3_alpha_NTPase_dom"/>
</dbReference>
<dbReference type="FunFam" id="3.20.20.140:FF:000028">
    <property type="entry name" value="DNA polymerase III subunit alpha"/>
    <property type="match status" value="1"/>
</dbReference>
<name>A0A1H6BKR2_9VIBR</name>
<dbReference type="CDD" id="cd04485">
    <property type="entry name" value="DnaE_OBF"/>
    <property type="match status" value="1"/>
</dbReference>
<organism evidence="11 12">
    <name type="scientific">Vibrio hangzhouensis</name>
    <dbReference type="NCBI Taxonomy" id="462991"/>
    <lineage>
        <taxon>Bacteria</taxon>
        <taxon>Pseudomonadati</taxon>
        <taxon>Pseudomonadota</taxon>
        <taxon>Gammaproteobacteria</taxon>
        <taxon>Vibrionales</taxon>
        <taxon>Vibrionaceae</taxon>
        <taxon>Vibrio</taxon>
    </lineage>
</organism>
<dbReference type="InterPro" id="IPR004365">
    <property type="entry name" value="NA-bd_OB_tRNA"/>
</dbReference>